<dbReference type="PROSITE" id="PS00583">
    <property type="entry name" value="PFKB_KINASES_1"/>
    <property type="match status" value="1"/>
</dbReference>
<comment type="caution">
    <text evidence="5">The sequence shown here is derived from an EMBL/GenBank/DDBJ whole genome shotgun (WGS) entry which is preliminary data.</text>
</comment>
<gene>
    <name evidence="5" type="ORF">S01H1_06124</name>
</gene>
<evidence type="ECO:0000256" key="2">
    <source>
        <dbReference type="ARBA" id="ARBA00022679"/>
    </source>
</evidence>
<dbReference type="Gene3D" id="3.40.1190.20">
    <property type="match status" value="1"/>
</dbReference>
<dbReference type="InterPro" id="IPR029056">
    <property type="entry name" value="Ribokinase-like"/>
</dbReference>
<keyword evidence="3" id="KW-0418">Kinase</keyword>
<comment type="similarity">
    <text evidence="1">Belongs to the carbohydrate kinase PfkB family.</text>
</comment>
<dbReference type="PRINTS" id="PR00990">
    <property type="entry name" value="RIBOKINASE"/>
</dbReference>
<dbReference type="InterPro" id="IPR002139">
    <property type="entry name" value="Ribo/fructo_kinase"/>
</dbReference>
<feature type="domain" description="Carbohydrate kinase PfkB" evidence="4">
    <location>
        <begin position="6"/>
        <end position="266"/>
    </location>
</feature>
<reference evidence="5" key="1">
    <citation type="journal article" date="2014" name="Front. Microbiol.">
        <title>High frequency of phylogenetically diverse reductive dehalogenase-homologous genes in deep subseafloor sedimentary metagenomes.</title>
        <authorList>
            <person name="Kawai M."/>
            <person name="Futagami T."/>
            <person name="Toyoda A."/>
            <person name="Takaki Y."/>
            <person name="Nishi S."/>
            <person name="Hori S."/>
            <person name="Arai W."/>
            <person name="Tsubouchi T."/>
            <person name="Morono Y."/>
            <person name="Uchiyama I."/>
            <person name="Ito T."/>
            <person name="Fujiyama A."/>
            <person name="Inagaki F."/>
            <person name="Takami H."/>
        </authorList>
    </citation>
    <scope>NUCLEOTIDE SEQUENCE</scope>
    <source>
        <strain evidence="5">Expedition CK06-06</strain>
    </source>
</reference>
<proteinExistence type="inferred from homology"/>
<evidence type="ECO:0000256" key="3">
    <source>
        <dbReference type="ARBA" id="ARBA00022777"/>
    </source>
</evidence>
<dbReference type="PANTHER" id="PTHR10584:SF166">
    <property type="entry name" value="RIBOKINASE"/>
    <property type="match status" value="1"/>
</dbReference>
<organism evidence="5">
    <name type="scientific">marine sediment metagenome</name>
    <dbReference type="NCBI Taxonomy" id="412755"/>
    <lineage>
        <taxon>unclassified sequences</taxon>
        <taxon>metagenomes</taxon>
        <taxon>ecological metagenomes</taxon>
    </lineage>
</organism>
<sequence>MVNIFDVICIGAALVDIIAQVVRHPFDDDEVFVSDLTLLSGGAAANTAYACAKIGLSTAFIGKLGDNDTFSEKIINDFNAVAVDTKLIKYSKEYSTGSAFVALNQKGERRIYAYSGAANHLSKKDILKKELKNTKIIFLSSLRNLEPLQTAAEIGRDVNIPVILNPGMLIVDQGFTKIKNLLEKIDVLILSQREYLTLFKIKENELSEELIVKYSRKLFLLGIRVVVVTLGEKGSFFITKKGNGLIPSLELDNIIDTTGAGDAFSA</sequence>
<dbReference type="GO" id="GO:0006796">
    <property type="term" value="P:phosphate-containing compound metabolic process"/>
    <property type="evidence" value="ECO:0007669"/>
    <property type="project" value="UniProtKB-ARBA"/>
</dbReference>
<name>X0SS99_9ZZZZ</name>
<feature type="non-terminal residue" evidence="5">
    <location>
        <position position="266"/>
    </location>
</feature>
<protein>
    <recommendedName>
        <fullName evidence="4">Carbohydrate kinase PfkB domain-containing protein</fullName>
    </recommendedName>
</protein>
<dbReference type="GO" id="GO:0016301">
    <property type="term" value="F:kinase activity"/>
    <property type="evidence" value="ECO:0007669"/>
    <property type="project" value="UniProtKB-KW"/>
</dbReference>
<accession>X0SS99</accession>
<dbReference type="EMBL" id="BARS01003179">
    <property type="protein sequence ID" value="GAF78797.1"/>
    <property type="molecule type" value="Genomic_DNA"/>
</dbReference>
<keyword evidence="2" id="KW-0808">Transferase</keyword>
<dbReference type="InterPro" id="IPR011611">
    <property type="entry name" value="PfkB_dom"/>
</dbReference>
<dbReference type="PANTHER" id="PTHR10584">
    <property type="entry name" value="SUGAR KINASE"/>
    <property type="match status" value="1"/>
</dbReference>
<dbReference type="SUPFAM" id="SSF53613">
    <property type="entry name" value="Ribokinase-like"/>
    <property type="match status" value="1"/>
</dbReference>
<dbReference type="AlphaFoldDB" id="X0SS99"/>
<evidence type="ECO:0000259" key="4">
    <source>
        <dbReference type="Pfam" id="PF00294"/>
    </source>
</evidence>
<dbReference type="InterPro" id="IPR002173">
    <property type="entry name" value="Carboh/pur_kinase_PfkB_CS"/>
</dbReference>
<evidence type="ECO:0000256" key="1">
    <source>
        <dbReference type="ARBA" id="ARBA00010688"/>
    </source>
</evidence>
<evidence type="ECO:0000313" key="5">
    <source>
        <dbReference type="EMBL" id="GAF78797.1"/>
    </source>
</evidence>
<dbReference type="Pfam" id="PF00294">
    <property type="entry name" value="PfkB"/>
    <property type="match status" value="1"/>
</dbReference>